<gene>
    <name evidence="1" type="ORF">TNCT_282061</name>
</gene>
<comment type="caution">
    <text evidence="1">The sequence shown here is derived from an EMBL/GenBank/DDBJ whole genome shotgun (WGS) entry which is preliminary data.</text>
</comment>
<sequence>MKLIWQLRYVRLRSKADGKKTTRSSFKLLEKKDAFHASYYDPKLLPAVTTDEKEFAAHGRGLNPWISLKDILEKGCRTDMEMSQVQSEKRNI</sequence>
<reference evidence="1" key="1">
    <citation type="submission" date="2020-07" db="EMBL/GenBank/DDBJ databases">
        <title>Multicomponent nature underlies the extraordinary mechanical properties of spider dragline silk.</title>
        <authorList>
            <person name="Kono N."/>
            <person name="Nakamura H."/>
            <person name="Mori M."/>
            <person name="Yoshida Y."/>
            <person name="Ohtoshi R."/>
            <person name="Malay A.D."/>
            <person name="Moran D.A.P."/>
            <person name="Tomita M."/>
            <person name="Numata K."/>
            <person name="Arakawa K."/>
        </authorList>
    </citation>
    <scope>NUCLEOTIDE SEQUENCE</scope>
</reference>
<protein>
    <submittedName>
        <fullName evidence="1">Uncharacterized protein</fullName>
    </submittedName>
</protein>
<dbReference type="EMBL" id="BMAO01024040">
    <property type="protein sequence ID" value="GFQ92557.1"/>
    <property type="molecule type" value="Genomic_DNA"/>
</dbReference>
<evidence type="ECO:0000313" key="1">
    <source>
        <dbReference type="EMBL" id="GFQ92557.1"/>
    </source>
</evidence>
<dbReference type="Proteomes" id="UP000887116">
    <property type="component" value="Unassembled WGS sequence"/>
</dbReference>
<organism evidence="1 2">
    <name type="scientific">Trichonephila clavata</name>
    <name type="common">Joro spider</name>
    <name type="synonym">Nephila clavata</name>
    <dbReference type="NCBI Taxonomy" id="2740835"/>
    <lineage>
        <taxon>Eukaryota</taxon>
        <taxon>Metazoa</taxon>
        <taxon>Ecdysozoa</taxon>
        <taxon>Arthropoda</taxon>
        <taxon>Chelicerata</taxon>
        <taxon>Arachnida</taxon>
        <taxon>Araneae</taxon>
        <taxon>Araneomorphae</taxon>
        <taxon>Entelegynae</taxon>
        <taxon>Araneoidea</taxon>
        <taxon>Nephilidae</taxon>
        <taxon>Trichonephila</taxon>
    </lineage>
</organism>
<dbReference type="AlphaFoldDB" id="A0A8X6FZ03"/>
<proteinExistence type="predicted"/>
<evidence type="ECO:0000313" key="2">
    <source>
        <dbReference type="Proteomes" id="UP000887116"/>
    </source>
</evidence>
<keyword evidence="2" id="KW-1185">Reference proteome</keyword>
<accession>A0A8X6FZ03</accession>
<name>A0A8X6FZ03_TRICU</name>